<organism evidence="2">
    <name type="scientific">marine sediment metagenome</name>
    <dbReference type="NCBI Taxonomy" id="412755"/>
    <lineage>
        <taxon>unclassified sequences</taxon>
        <taxon>metagenomes</taxon>
        <taxon>ecological metagenomes</taxon>
    </lineage>
</organism>
<dbReference type="Pfam" id="PF02348">
    <property type="entry name" value="CTP_transf_3"/>
    <property type="match status" value="1"/>
</dbReference>
<feature type="domain" description="Glycosyltransferase 2-like prokaryotic type" evidence="1">
    <location>
        <begin position="2"/>
        <end position="124"/>
    </location>
</feature>
<dbReference type="AlphaFoldDB" id="X1EKQ7"/>
<evidence type="ECO:0000313" key="2">
    <source>
        <dbReference type="EMBL" id="GAH17719.1"/>
    </source>
</evidence>
<dbReference type="InterPro" id="IPR003329">
    <property type="entry name" value="Cytidylyl_trans"/>
</dbReference>
<gene>
    <name evidence="2" type="ORF">S01H4_58962</name>
</gene>
<evidence type="ECO:0000259" key="1">
    <source>
        <dbReference type="Pfam" id="PF10111"/>
    </source>
</evidence>
<dbReference type="InterPro" id="IPR029044">
    <property type="entry name" value="Nucleotide-diphossugar_trans"/>
</dbReference>
<dbReference type="EMBL" id="BART01034510">
    <property type="protein sequence ID" value="GAH17719.1"/>
    <property type="molecule type" value="Genomic_DNA"/>
</dbReference>
<sequence length="210" mass="24212">KYIMRLDADDYMDKHALEIMVSELENNPESAIVFPDYYLIDENDSITGHFRRHGFENDVSLPDQPAHGACTMIRRNVLLGIGGYNDKFDRQDGYDLWLNIIDKYPVKNINLPLFYYRQHDRNLTGNEEQLHKTRAEIKASHVRSRNIRPLSTLAIIPVRGNTIDPRSFPLSKLGNKCLIDWTLEAALESETITDVLVSTPDPSVQEYIHK</sequence>
<dbReference type="Pfam" id="PF10111">
    <property type="entry name" value="Glyco_tranf_2_2"/>
    <property type="match status" value="1"/>
</dbReference>
<feature type="non-terminal residue" evidence="2">
    <location>
        <position position="1"/>
    </location>
</feature>
<accession>X1EKQ7</accession>
<feature type="non-terminal residue" evidence="2">
    <location>
        <position position="210"/>
    </location>
</feature>
<dbReference type="SUPFAM" id="SSF53448">
    <property type="entry name" value="Nucleotide-diphospho-sugar transferases"/>
    <property type="match status" value="2"/>
</dbReference>
<reference evidence="2" key="1">
    <citation type="journal article" date="2014" name="Front. Microbiol.">
        <title>High frequency of phylogenetically diverse reductive dehalogenase-homologous genes in deep subseafloor sedimentary metagenomes.</title>
        <authorList>
            <person name="Kawai M."/>
            <person name="Futagami T."/>
            <person name="Toyoda A."/>
            <person name="Takaki Y."/>
            <person name="Nishi S."/>
            <person name="Hori S."/>
            <person name="Arai W."/>
            <person name="Tsubouchi T."/>
            <person name="Morono Y."/>
            <person name="Uchiyama I."/>
            <person name="Ito T."/>
            <person name="Fujiyama A."/>
            <person name="Inagaki F."/>
            <person name="Takami H."/>
        </authorList>
    </citation>
    <scope>NUCLEOTIDE SEQUENCE</scope>
    <source>
        <strain evidence="2">Expedition CK06-06</strain>
    </source>
</reference>
<dbReference type="PANTHER" id="PTHR22916">
    <property type="entry name" value="GLYCOSYLTRANSFERASE"/>
    <property type="match status" value="1"/>
</dbReference>
<protein>
    <recommendedName>
        <fullName evidence="1">Glycosyltransferase 2-like prokaryotic type domain-containing protein</fullName>
    </recommendedName>
</protein>
<proteinExistence type="predicted"/>
<comment type="caution">
    <text evidence="2">The sequence shown here is derived from an EMBL/GenBank/DDBJ whole genome shotgun (WGS) entry which is preliminary data.</text>
</comment>
<dbReference type="Gene3D" id="3.90.550.10">
    <property type="entry name" value="Spore Coat Polysaccharide Biosynthesis Protein SpsA, Chain A"/>
    <property type="match status" value="2"/>
</dbReference>
<name>X1EKQ7_9ZZZZ</name>
<dbReference type="InterPro" id="IPR019290">
    <property type="entry name" value="GlycosylTrfase-like_prok"/>
</dbReference>